<proteinExistence type="predicted"/>
<evidence type="ECO:0000256" key="1">
    <source>
        <dbReference type="SAM" id="Phobius"/>
    </source>
</evidence>
<feature type="transmembrane region" description="Helical" evidence="1">
    <location>
        <begin position="7"/>
        <end position="26"/>
    </location>
</feature>
<feature type="transmembrane region" description="Helical" evidence="1">
    <location>
        <begin position="32"/>
        <end position="60"/>
    </location>
</feature>
<keyword evidence="1" id="KW-0472">Membrane</keyword>
<evidence type="ECO:0000313" key="2">
    <source>
        <dbReference type="EMBL" id="KAK0625346.1"/>
    </source>
</evidence>
<accession>A0AA39X1C0</accession>
<dbReference type="AlphaFoldDB" id="A0AA39X1C0"/>
<keyword evidence="3" id="KW-1185">Reference proteome</keyword>
<protein>
    <submittedName>
        <fullName evidence="2">Uncharacterized protein</fullName>
    </submittedName>
</protein>
<keyword evidence="1" id="KW-0812">Transmembrane</keyword>
<keyword evidence="1" id="KW-1133">Transmembrane helix</keyword>
<reference evidence="2" key="1">
    <citation type="submission" date="2023-06" db="EMBL/GenBank/DDBJ databases">
        <title>Genome-scale phylogeny and comparative genomics of the fungal order Sordariales.</title>
        <authorList>
            <consortium name="Lawrence Berkeley National Laboratory"/>
            <person name="Hensen N."/>
            <person name="Bonometti L."/>
            <person name="Westerberg I."/>
            <person name="Brannstrom I.O."/>
            <person name="Guillou S."/>
            <person name="Cros-Aarteil S."/>
            <person name="Calhoun S."/>
            <person name="Haridas S."/>
            <person name="Kuo A."/>
            <person name="Mondo S."/>
            <person name="Pangilinan J."/>
            <person name="Riley R."/>
            <person name="LaButti K."/>
            <person name="Andreopoulos B."/>
            <person name="Lipzen A."/>
            <person name="Chen C."/>
            <person name="Yanf M."/>
            <person name="Daum C."/>
            <person name="Ng V."/>
            <person name="Clum A."/>
            <person name="Steindorff A."/>
            <person name="Ohm R."/>
            <person name="Martin F."/>
            <person name="Silar P."/>
            <person name="Natvig D."/>
            <person name="Lalanne C."/>
            <person name="Gautier V."/>
            <person name="Ament-velasquez S.L."/>
            <person name="Kruys A."/>
            <person name="Hutchinson M.I."/>
            <person name="Powell A.J."/>
            <person name="Barry K."/>
            <person name="Miller A.N."/>
            <person name="Grigoriev I.V."/>
            <person name="Debuchy R."/>
            <person name="Gladieux P."/>
            <person name="Thoren M.H."/>
            <person name="Johannesson H."/>
        </authorList>
    </citation>
    <scope>NUCLEOTIDE SEQUENCE</scope>
    <source>
        <strain evidence="2">SMH3391-2</strain>
    </source>
</reference>
<dbReference type="EMBL" id="JAULSR010000003">
    <property type="protein sequence ID" value="KAK0625346.1"/>
    <property type="molecule type" value="Genomic_DNA"/>
</dbReference>
<name>A0AA39X1C0_9PEZI</name>
<organism evidence="2 3">
    <name type="scientific">Bombardia bombarda</name>
    <dbReference type="NCBI Taxonomy" id="252184"/>
    <lineage>
        <taxon>Eukaryota</taxon>
        <taxon>Fungi</taxon>
        <taxon>Dikarya</taxon>
        <taxon>Ascomycota</taxon>
        <taxon>Pezizomycotina</taxon>
        <taxon>Sordariomycetes</taxon>
        <taxon>Sordariomycetidae</taxon>
        <taxon>Sordariales</taxon>
        <taxon>Lasiosphaeriaceae</taxon>
        <taxon>Bombardia</taxon>
    </lineage>
</organism>
<sequence length="66" mass="7786">MSTAAPRLVVDALINSFFYVICHLQGGSCPFFFISCIWCFGVFYLLFFISDYSQFFFVMIKYHVRM</sequence>
<comment type="caution">
    <text evidence="2">The sequence shown here is derived from an EMBL/GenBank/DDBJ whole genome shotgun (WGS) entry which is preliminary data.</text>
</comment>
<gene>
    <name evidence="2" type="ORF">B0T17DRAFT_532564</name>
</gene>
<dbReference type="Proteomes" id="UP001174934">
    <property type="component" value="Unassembled WGS sequence"/>
</dbReference>
<evidence type="ECO:0000313" key="3">
    <source>
        <dbReference type="Proteomes" id="UP001174934"/>
    </source>
</evidence>